<dbReference type="InterPro" id="IPR006311">
    <property type="entry name" value="TAT_signal"/>
</dbReference>
<dbReference type="Gene3D" id="2.40.440.10">
    <property type="entry name" value="L,D-transpeptidase catalytic domain-like"/>
    <property type="match status" value="1"/>
</dbReference>
<feature type="region of interest" description="Disordered" evidence="8">
    <location>
        <begin position="39"/>
        <end position="73"/>
    </location>
</feature>
<feature type="compositionally biased region" description="Pro residues" evidence="8">
    <location>
        <begin position="414"/>
        <end position="425"/>
    </location>
</feature>
<dbReference type="PROSITE" id="PS52029">
    <property type="entry name" value="LD_TPASE"/>
    <property type="match status" value="1"/>
</dbReference>
<keyword evidence="6 7" id="KW-0961">Cell wall biogenesis/degradation</keyword>
<feature type="domain" description="L,D-TPase catalytic" evidence="9">
    <location>
        <begin position="262"/>
        <end position="384"/>
    </location>
</feature>
<dbReference type="GO" id="GO:0071972">
    <property type="term" value="F:peptidoglycan L,D-transpeptidase activity"/>
    <property type="evidence" value="ECO:0007669"/>
    <property type="project" value="TreeGrafter"/>
</dbReference>
<feature type="active site" description="Nucleophile" evidence="7">
    <location>
        <position position="360"/>
    </location>
</feature>
<reference evidence="10 11" key="1">
    <citation type="submission" date="2021-01" db="EMBL/GenBank/DDBJ databases">
        <title>Whole genome shotgun sequence of Catellatospora bangladeshensis NBRC 107357.</title>
        <authorList>
            <person name="Komaki H."/>
            <person name="Tamura T."/>
        </authorList>
    </citation>
    <scope>NUCLEOTIDE SEQUENCE [LARGE SCALE GENOMIC DNA]</scope>
    <source>
        <strain evidence="10 11">NBRC 107357</strain>
    </source>
</reference>
<keyword evidence="3 7" id="KW-0133">Cell shape</keyword>
<evidence type="ECO:0000256" key="1">
    <source>
        <dbReference type="ARBA" id="ARBA00004752"/>
    </source>
</evidence>
<keyword evidence="4 7" id="KW-0573">Peptidoglycan synthesis</keyword>
<protein>
    <recommendedName>
        <fullName evidence="9">L,D-TPase catalytic domain-containing protein</fullName>
    </recommendedName>
</protein>
<dbReference type="Gene3D" id="2.60.40.3710">
    <property type="match status" value="1"/>
</dbReference>
<comment type="caution">
    <text evidence="10">The sequence shown here is derived from an EMBL/GenBank/DDBJ whole genome shotgun (WGS) entry which is preliminary data.</text>
</comment>
<dbReference type="Pfam" id="PF03734">
    <property type="entry name" value="YkuD"/>
    <property type="match status" value="1"/>
</dbReference>
<evidence type="ECO:0000256" key="2">
    <source>
        <dbReference type="ARBA" id="ARBA00022679"/>
    </source>
</evidence>
<dbReference type="UniPathway" id="UPA00219"/>
<dbReference type="GO" id="GO:0005576">
    <property type="term" value="C:extracellular region"/>
    <property type="evidence" value="ECO:0007669"/>
    <property type="project" value="TreeGrafter"/>
</dbReference>
<dbReference type="GO" id="GO:0008360">
    <property type="term" value="P:regulation of cell shape"/>
    <property type="evidence" value="ECO:0007669"/>
    <property type="project" value="UniProtKB-UniRule"/>
</dbReference>
<dbReference type="AlphaFoldDB" id="A0A8J3JIB2"/>
<feature type="compositionally biased region" description="Low complexity" evidence="8">
    <location>
        <begin position="426"/>
        <end position="445"/>
    </location>
</feature>
<dbReference type="Gene3D" id="2.60.40.3780">
    <property type="match status" value="1"/>
</dbReference>
<dbReference type="Pfam" id="PF17964">
    <property type="entry name" value="Big_10"/>
    <property type="match status" value="1"/>
</dbReference>
<sequence>MPTPDTPTTPKLTRRRALTALGLAGAGVAGVTGLAACTGDKSPIWNGGGDGGEKPQETPPKASVTISGPAADAKNVPAGTEIVFAATEAQTTEVSLKDANGAEVKGAMHPDGAGWLPEKALAYGATYTATVTATGDDGKPATATATFTTMAKPPASKQVGVSSFLADNAVIGVGMVLIFKTGRTIPKAQRAAFQRRLLVSTEPFQEGVWTWYSGTELHWRPKVFWKAGTKVFVHVRAGGLPLGGDYYGRRDSTLVCSVGPDIQLRVNDKTHQMTVLKDGKAVKTIPVSLGRPTMPSSSGTMIVIEKKRKTVFDTMDDPNPANRYRTNIDYAQRLTWGGEFIHAAPWSVQHQGKRNVSHGCVNVSMANAAYLFNNTLVGTPLTTVGTPRKLDYGNGWTDWDKPWEEYVKGSAIPYEPPAEPTPDPSAEPSTAPSADPSASPSTPAA</sequence>
<evidence type="ECO:0000259" key="9">
    <source>
        <dbReference type="PROSITE" id="PS52029"/>
    </source>
</evidence>
<dbReference type="RefSeq" id="WP_203749469.1">
    <property type="nucleotide sequence ID" value="NZ_BONF01000027.1"/>
</dbReference>
<gene>
    <name evidence="10" type="ORF">Cba03nite_44630</name>
</gene>
<comment type="pathway">
    <text evidence="1 7">Cell wall biogenesis; peptidoglycan biosynthesis.</text>
</comment>
<evidence type="ECO:0000256" key="3">
    <source>
        <dbReference type="ARBA" id="ARBA00022960"/>
    </source>
</evidence>
<name>A0A8J3JIB2_9ACTN</name>
<keyword evidence="5" id="KW-0012">Acyltransferase</keyword>
<evidence type="ECO:0000313" key="10">
    <source>
        <dbReference type="EMBL" id="GIF83114.1"/>
    </source>
</evidence>
<feature type="active site" description="Proton donor/acceptor" evidence="7">
    <location>
        <position position="342"/>
    </location>
</feature>
<dbReference type="InterPro" id="IPR038063">
    <property type="entry name" value="Transpep_catalytic_dom"/>
</dbReference>
<dbReference type="InterPro" id="IPR050979">
    <property type="entry name" value="LD-transpeptidase"/>
</dbReference>
<dbReference type="Proteomes" id="UP000601223">
    <property type="component" value="Unassembled WGS sequence"/>
</dbReference>
<evidence type="ECO:0000256" key="5">
    <source>
        <dbReference type="ARBA" id="ARBA00023315"/>
    </source>
</evidence>
<evidence type="ECO:0000256" key="4">
    <source>
        <dbReference type="ARBA" id="ARBA00022984"/>
    </source>
</evidence>
<dbReference type="GO" id="GO:0018104">
    <property type="term" value="P:peptidoglycan-protein cross-linking"/>
    <property type="evidence" value="ECO:0007669"/>
    <property type="project" value="TreeGrafter"/>
</dbReference>
<accession>A0A8J3JIB2</accession>
<dbReference type="InterPro" id="IPR041280">
    <property type="entry name" value="Big_10"/>
</dbReference>
<proteinExistence type="predicted"/>
<evidence type="ECO:0000256" key="8">
    <source>
        <dbReference type="SAM" id="MobiDB-lite"/>
    </source>
</evidence>
<dbReference type="PANTHER" id="PTHR30582">
    <property type="entry name" value="L,D-TRANSPEPTIDASE"/>
    <property type="match status" value="1"/>
</dbReference>
<feature type="region of interest" description="Disordered" evidence="8">
    <location>
        <begin position="410"/>
        <end position="445"/>
    </location>
</feature>
<dbReference type="EMBL" id="BONF01000027">
    <property type="protein sequence ID" value="GIF83114.1"/>
    <property type="molecule type" value="Genomic_DNA"/>
</dbReference>
<evidence type="ECO:0000313" key="11">
    <source>
        <dbReference type="Proteomes" id="UP000601223"/>
    </source>
</evidence>
<dbReference type="PROSITE" id="PS51318">
    <property type="entry name" value="TAT"/>
    <property type="match status" value="1"/>
</dbReference>
<evidence type="ECO:0000256" key="7">
    <source>
        <dbReference type="PROSITE-ProRule" id="PRU01373"/>
    </source>
</evidence>
<organism evidence="10 11">
    <name type="scientific">Catellatospora bangladeshensis</name>
    <dbReference type="NCBI Taxonomy" id="310355"/>
    <lineage>
        <taxon>Bacteria</taxon>
        <taxon>Bacillati</taxon>
        <taxon>Actinomycetota</taxon>
        <taxon>Actinomycetes</taxon>
        <taxon>Micromonosporales</taxon>
        <taxon>Micromonosporaceae</taxon>
        <taxon>Catellatospora</taxon>
    </lineage>
</organism>
<dbReference type="GO" id="GO:0071555">
    <property type="term" value="P:cell wall organization"/>
    <property type="evidence" value="ECO:0007669"/>
    <property type="project" value="UniProtKB-UniRule"/>
</dbReference>
<dbReference type="SUPFAM" id="SSF141523">
    <property type="entry name" value="L,D-transpeptidase catalytic domain-like"/>
    <property type="match status" value="1"/>
</dbReference>
<dbReference type="InterPro" id="IPR005490">
    <property type="entry name" value="LD_TPept_cat_dom"/>
</dbReference>
<dbReference type="PANTHER" id="PTHR30582:SF2">
    <property type="entry name" value="L,D-TRANSPEPTIDASE YCIB-RELATED"/>
    <property type="match status" value="1"/>
</dbReference>
<evidence type="ECO:0000256" key="6">
    <source>
        <dbReference type="ARBA" id="ARBA00023316"/>
    </source>
</evidence>
<keyword evidence="2" id="KW-0808">Transferase</keyword>
<keyword evidence="11" id="KW-1185">Reference proteome</keyword>
<dbReference type="CDD" id="cd16913">
    <property type="entry name" value="YkuD_like"/>
    <property type="match status" value="1"/>
</dbReference>
<dbReference type="GO" id="GO:0016746">
    <property type="term" value="F:acyltransferase activity"/>
    <property type="evidence" value="ECO:0007669"/>
    <property type="project" value="UniProtKB-KW"/>
</dbReference>